<feature type="transmembrane region" description="Helical" evidence="1">
    <location>
        <begin position="121"/>
        <end position="144"/>
    </location>
</feature>
<geneLocation type="mitochondrion" evidence="4"/>
<feature type="signal peptide" evidence="2">
    <location>
        <begin position="1"/>
        <end position="19"/>
    </location>
</feature>
<keyword evidence="4" id="KW-0496">Mitochondrion</keyword>
<name>A0A0G4J2W2_PLABS</name>
<dbReference type="Proteomes" id="UP000039324">
    <property type="component" value="Unassembled WGS sequence"/>
</dbReference>
<evidence type="ECO:0000313" key="3">
    <source>
        <dbReference type="EMBL" id="CEP01988.1"/>
    </source>
</evidence>
<accession>A0A0G4J2W2</accession>
<dbReference type="Proteomes" id="UP000290189">
    <property type="component" value="Unassembled WGS sequence"/>
</dbReference>
<dbReference type="AlphaFoldDB" id="A0A0G4J2W2"/>
<dbReference type="EMBL" id="OVEO01000010">
    <property type="protein sequence ID" value="SPQ98846.1"/>
    <property type="molecule type" value="Genomic_DNA"/>
</dbReference>
<dbReference type="EMBL" id="CDSF01000122">
    <property type="protein sequence ID" value="CEP01988.1"/>
    <property type="molecule type" value="Genomic_DNA"/>
</dbReference>
<evidence type="ECO:0000256" key="2">
    <source>
        <dbReference type="SAM" id="SignalP"/>
    </source>
</evidence>
<reference evidence="3 5" key="1">
    <citation type="submission" date="2015-02" db="EMBL/GenBank/DDBJ databases">
        <authorList>
            <person name="Chooi Y.-H."/>
        </authorList>
    </citation>
    <scope>NUCLEOTIDE SEQUENCE [LARGE SCALE GENOMIC DNA]</scope>
    <source>
        <strain evidence="3">E3</strain>
    </source>
</reference>
<evidence type="ECO:0000313" key="5">
    <source>
        <dbReference type="Proteomes" id="UP000039324"/>
    </source>
</evidence>
<keyword evidence="1" id="KW-0812">Transmembrane</keyword>
<sequence length="202" mass="22803">MTLLLTTVVVSVIWSRAIAENVWQEFDVTFRVGSYTNAWFRRPRLKMHPFSDVKTYHPHAVTCTHRAGQDVVFARWSCRDGRMPSSLAFDQRWTQVTCRLPDSGYVDKSTCYLEYAIKKKVSVGAIVGGVIGAVVLISIILHCIQSRRRRRRWLSSQTSYTAQQPTLQPVVMQPGSHVATAPQYHPGQTVPPPPTYCQAVNA</sequence>
<keyword evidence="1" id="KW-0472">Membrane</keyword>
<organism evidence="3 5">
    <name type="scientific">Plasmodiophora brassicae</name>
    <name type="common">Clubroot disease agent</name>
    <dbReference type="NCBI Taxonomy" id="37360"/>
    <lineage>
        <taxon>Eukaryota</taxon>
        <taxon>Sar</taxon>
        <taxon>Rhizaria</taxon>
        <taxon>Endomyxa</taxon>
        <taxon>Phytomyxea</taxon>
        <taxon>Plasmodiophorida</taxon>
        <taxon>Plasmodiophoridae</taxon>
        <taxon>Plasmodiophora</taxon>
    </lineage>
</organism>
<gene>
    <name evidence="3" type="ORF">PBRA_002253</name>
    <name evidence="4" type="ORF">PLBR_LOCUS6061</name>
</gene>
<evidence type="ECO:0000313" key="6">
    <source>
        <dbReference type="Proteomes" id="UP000290189"/>
    </source>
</evidence>
<keyword evidence="1" id="KW-1133">Transmembrane helix</keyword>
<proteinExistence type="predicted"/>
<evidence type="ECO:0000313" key="4">
    <source>
        <dbReference type="EMBL" id="SPQ98846.1"/>
    </source>
</evidence>
<feature type="chain" id="PRO_5035990832" description="Transmembrane protein 66" evidence="2">
    <location>
        <begin position="20"/>
        <end position="202"/>
    </location>
</feature>
<protein>
    <recommendedName>
        <fullName evidence="7">Transmembrane protein 66</fullName>
    </recommendedName>
</protein>
<reference evidence="4 6" key="2">
    <citation type="submission" date="2018-03" db="EMBL/GenBank/DDBJ databases">
        <authorList>
            <person name="Fogelqvist J."/>
        </authorList>
    </citation>
    <scope>NUCLEOTIDE SEQUENCE [LARGE SCALE GENOMIC DNA]</scope>
</reference>
<evidence type="ECO:0008006" key="7">
    <source>
        <dbReference type="Google" id="ProtNLM"/>
    </source>
</evidence>
<evidence type="ECO:0000256" key="1">
    <source>
        <dbReference type="SAM" id="Phobius"/>
    </source>
</evidence>
<keyword evidence="2" id="KW-0732">Signal</keyword>
<keyword evidence="5" id="KW-1185">Reference proteome</keyword>